<comment type="similarity">
    <text evidence="1 7">Belongs to the glyceraldehyde-3-phosphate dehydrogenase family.</text>
</comment>
<dbReference type="STRING" id="477974.Daud_0881"/>
<keyword evidence="2 9" id="KW-0560">Oxidoreductase</keyword>
<dbReference type="CDD" id="cd05214">
    <property type="entry name" value="GAPDH_I_N"/>
    <property type="match status" value="1"/>
</dbReference>
<dbReference type="FunFam" id="3.40.50.720:FF:000001">
    <property type="entry name" value="Glyceraldehyde-3-phosphate dehydrogenase"/>
    <property type="match status" value="1"/>
</dbReference>
<dbReference type="NCBIfam" id="TIGR01534">
    <property type="entry name" value="GAPDH-I"/>
    <property type="match status" value="1"/>
</dbReference>
<feature type="domain" description="Glyceraldehyde 3-phosphate dehydrogenase NAD(P) binding" evidence="8">
    <location>
        <begin position="3"/>
        <end position="152"/>
    </location>
</feature>
<evidence type="ECO:0000313" key="9">
    <source>
        <dbReference type="EMBL" id="ACA59394.1"/>
    </source>
</evidence>
<feature type="binding site" evidence="5">
    <location>
        <position position="34"/>
    </location>
    <ligand>
        <name>NAD(+)</name>
        <dbReference type="ChEBI" id="CHEBI:57540"/>
    </ligand>
</feature>
<feature type="binding site" evidence="5">
    <location>
        <begin position="12"/>
        <end position="13"/>
    </location>
    <ligand>
        <name>NAD(+)</name>
        <dbReference type="ChEBI" id="CHEBI:57540"/>
    </ligand>
</feature>
<evidence type="ECO:0000256" key="1">
    <source>
        <dbReference type="ARBA" id="ARBA00007406"/>
    </source>
</evidence>
<dbReference type="HOGENOM" id="CLU_030140_0_2_9"/>
<evidence type="ECO:0000256" key="2">
    <source>
        <dbReference type="ARBA" id="ARBA00023002"/>
    </source>
</evidence>
<protein>
    <submittedName>
        <fullName evidence="9">Glyceraldehyde-3-phosphate dehydrogenase, type I</fullName>
        <ecNumber evidence="9">1.2.1.12</ecNumber>
    </submittedName>
</protein>
<feature type="binding site" evidence="4">
    <location>
        <begin position="210"/>
        <end position="211"/>
    </location>
    <ligand>
        <name>D-glyceraldehyde 3-phosphate</name>
        <dbReference type="ChEBI" id="CHEBI:59776"/>
    </ligand>
</feature>
<name>B1I328_DESAP</name>
<evidence type="ECO:0000256" key="6">
    <source>
        <dbReference type="PIRSR" id="PIRSR000149-4"/>
    </source>
</evidence>
<dbReference type="SMART" id="SM00846">
    <property type="entry name" value="Gp_dh_N"/>
    <property type="match status" value="1"/>
</dbReference>
<dbReference type="Gene3D" id="3.30.360.10">
    <property type="entry name" value="Dihydrodipicolinate Reductase, domain 2"/>
    <property type="match status" value="1"/>
</dbReference>
<evidence type="ECO:0000313" key="10">
    <source>
        <dbReference type="Proteomes" id="UP000008544"/>
    </source>
</evidence>
<dbReference type="InterPro" id="IPR020829">
    <property type="entry name" value="GlycerAld_3-P_DH_cat"/>
</dbReference>
<proteinExistence type="inferred from homology"/>
<evidence type="ECO:0000256" key="3">
    <source>
        <dbReference type="PIRSR" id="PIRSR000149-1"/>
    </source>
</evidence>
<dbReference type="InterPro" id="IPR020831">
    <property type="entry name" value="GlycerAld/Erythrose_P_DH"/>
</dbReference>
<evidence type="ECO:0000256" key="7">
    <source>
        <dbReference type="RuleBase" id="RU000397"/>
    </source>
</evidence>
<dbReference type="RefSeq" id="WP_012301980.1">
    <property type="nucleotide sequence ID" value="NC_010424.1"/>
</dbReference>
<dbReference type="PANTHER" id="PTHR43148">
    <property type="entry name" value="GLYCERALDEHYDE-3-PHOSPHATE DEHYDROGENASE 2"/>
    <property type="match status" value="1"/>
</dbReference>
<dbReference type="GO" id="GO:0050661">
    <property type="term" value="F:NADP binding"/>
    <property type="evidence" value="ECO:0007669"/>
    <property type="project" value="InterPro"/>
</dbReference>
<feature type="binding site" evidence="4">
    <location>
        <position position="182"/>
    </location>
    <ligand>
        <name>D-glyceraldehyde 3-phosphate</name>
        <dbReference type="ChEBI" id="CHEBI:59776"/>
    </ligand>
</feature>
<dbReference type="GO" id="GO:0051287">
    <property type="term" value="F:NAD binding"/>
    <property type="evidence" value="ECO:0007669"/>
    <property type="project" value="InterPro"/>
</dbReference>
<dbReference type="EC" id="1.2.1.12" evidence="9"/>
<dbReference type="Gene3D" id="3.40.50.720">
    <property type="entry name" value="NAD(P)-binding Rossmann-like Domain"/>
    <property type="match status" value="1"/>
</dbReference>
<dbReference type="SUPFAM" id="SSF55347">
    <property type="entry name" value="Glyceraldehyde-3-phosphate dehydrogenase-like, C-terminal domain"/>
    <property type="match status" value="1"/>
</dbReference>
<dbReference type="InterPro" id="IPR036291">
    <property type="entry name" value="NAD(P)-bd_dom_sf"/>
</dbReference>
<gene>
    <name evidence="9" type="ordered locus">Daud_0881</name>
</gene>
<dbReference type="OrthoDB" id="9803304at2"/>
<dbReference type="Pfam" id="PF02800">
    <property type="entry name" value="Gp_dh_C"/>
    <property type="match status" value="1"/>
</dbReference>
<keyword evidence="10" id="KW-1185">Reference proteome</keyword>
<feature type="binding site" evidence="4">
    <location>
        <position position="233"/>
    </location>
    <ligand>
        <name>D-glyceraldehyde 3-phosphate</name>
        <dbReference type="ChEBI" id="CHEBI:59776"/>
    </ligand>
</feature>
<dbReference type="CDD" id="cd18126">
    <property type="entry name" value="GAPDH_I_C"/>
    <property type="match status" value="1"/>
</dbReference>
<evidence type="ECO:0000256" key="5">
    <source>
        <dbReference type="PIRSR" id="PIRSR000149-3"/>
    </source>
</evidence>
<feature type="site" description="Activates thiol group during catalysis" evidence="6">
    <location>
        <position position="179"/>
    </location>
</feature>
<dbReference type="Proteomes" id="UP000008544">
    <property type="component" value="Chromosome"/>
</dbReference>
<organism evidence="9 10">
    <name type="scientific">Desulforudis audaxviator (strain MP104C)</name>
    <dbReference type="NCBI Taxonomy" id="477974"/>
    <lineage>
        <taxon>Bacteria</taxon>
        <taxon>Bacillati</taxon>
        <taxon>Bacillota</taxon>
        <taxon>Clostridia</taxon>
        <taxon>Thermoanaerobacterales</taxon>
        <taxon>Candidatus Desulforudaceae</taxon>
        <taxon>Candidatus Desulforudis</taxon>
    </lineage>
</organism>
<evidence type="ECO:0000259" key="8">
    <source>
        <dbReference type="SMART" id="SM00846"/>
    </source>
</evidence>
<dbReference type="eggNOG" id="COG0057">
    <property type="taxonomic scope" value="Bacteria"/>
</dbReference>
<dbReference type="Pfam" id="PF00044">
    <property type="entry name" value="Gp_dh_N"/>
    <property type="match status" value="1"/>
</dbReference>
<dbReference type="FunFam" id="3.30.360.10:FF:000002">
    <property type="entry name" value="Glyceraldehyde-3-phosphate dehydrogenase"/>
    <property type="match status" value="1"/>
</dbReference>
<reference evidence="10" key="1">
    <citation type="submission" date="2007-10" db="EMBL/GenBank/DDBJ databases">
        <title>Complete sequence of chromosome of Desulforudis audaxviator MP104C.</title>
        <authorList>
            <person name="Copeland A."/>
            <person name="Lucas S."/>
            <person name="Lapidus A."/>
            <person name="Barry K."/>
            <person name="Glavina del Rio T."/>
            <person name="Dalin E."/>
            <person name="Tice H."/>
            <person name="Bruce D."/>
            <person name="Pitluck S."/>
            <person name="Lowry S.R."/>
            <person name="Larimer F."/>
            <person name="Land M.L."/>
            <person name="Hauser L."/>
            <person name="Kyrpides N."/>
            <person name="Ivanova N.N."/>
            <person name="Richardson P."/>
        </authorList>
    </citation>
    <scope>NUCLEOTIDE SEQUENCE [LARGE SCALE GENOMIC DNA]</scope>
    <source>
        <strain evidence="10">MP104C</strain>
    </source>
</reference>
<evidence type="ECO:0000256" key="4">
    <source>
        <dbReference type="PIRSR" id="PIRSR000149-2"/>
    </source>
</evidence>
<accession>B1I328</accession>
<reference evidence="9 10" key="2">
    <citation type="journal article" date="2008" name="Science">
        <title>Environmental genomics reveals a single-species ecosystem deep within Earth.</title>
        <authorList>
            <person name="Chivian D."/>
            <person name="Brodie E.L."/>
            <person name="Alm E.J."/>
            <person name="Culley D.E."/>
            <person name="Dehal P.S."/>
            <person name="Desantis T.Z."/>
            <person name="Gihring T.M."/>
            <person name="Lapidus A."/>
            <person name="Lin L.H."/>
            <person name="Lowry S.R."/>
            <person name="Moser D.P."/>
            <person name="Richardson P.M."/>
            <person name="Southam G."/>
            <person name="Wanger G."/>
            <person name="Pratt L.M."/>
            <person name="Andersen G.L."/>
            <person name="Hazen T.C."/>
            <person name="Brockman F.J."/>
            <person name="Arkin A.P."/>
            <person name="Onstott T.C."/>
        </authorList>
    </citation>
    <scope>NUCLEOTIDE SEQUENCE [LARGE SCALE GENOMIC DNA]</scope>
    <source>
        <strain evidence="9 10">MP104C</strain>
    </source>
</reference>
<dbReference type="AlphaFoldDB" id="B1I328"/>
<keyword evidence="5" id="KW-0520">NAD</keyword>
<dbReference type="GO" id="GO:0006006">
    <property type="term" value="P:glucose metabolic process"/>
    <property type="evidence" value="ECO:0007669"/>
    <property type="project" value="InterPro"/>
</dbReference>
<feature type="binding site" evidence="5">
    <location>
        <position position="120"/>
    </location>
    <ligand>
        <name>NAD(+)</name>
        <dbReference type="ChEBI" id="CHEBI:57540"/>
    </ligand>
</feature>
<keyword evidence="5" id="KW-0547">Nucleotide-binding</keyword>
<feature type="binding site" evidence="5">
    <location>
        <position position="315"/>
    </location>
    <ligand>
        <name>NAD(+)</name>
        <dbReference type="ChEBI" id="CHEBI:57540"/>
    </ligand>
</feature>
<dbReference type="InterPro" id="IPR020828">
    <property type="entry name" value="GlycerAld_3-P_DH_NAD(P)-bd"/>
</dbReference>
<feature type="binding site" evidence="4">
    <location>
        <begin position="151"/>
        <end position="153"/>
    </location>
    <ligand>
        <name>D-glyceraldehyde 3-phosphate</name>
        <dbReference type="ChEBI" id="CHEBI:59776"/>
    </ligand>
</feature>
<dbReference type="GO" id="GO:0004365">
    <property type="term" value="F:glyceraldehyde-3-phosphate dehydrogenase (NAD+) (phosphorylating) activity"/>
    <property type="evidence" value="ECO:0007669"/>
    <property type="project" value="UniProtKB-EC"/>
</dbReference>
<dbReference type="InterPro" id="IPR006424">
    <property type="entry name" value="Glyceraldehyde-3-P_DH_1"/>
</dbReference>
<dbReference type="KEGG" id="dau:Daud_0881"/>
<feature type="active site" description="Nucleophile" evidence="3">
    <location>
        <position position="152"/>
    </location>
</feature>
<dbReference type="PIRSF" id="PIRSF000149">
    <property type="entry name" value="GAP_DH"/>
    <property type="match status" value="1"/>
</dbReference>
<sequence>MSVRVGINGFGRIGRNFLRIVHGHPDIEVVAVNDLSNPATCAHLLKYDSVHGIFNADVRATENGFWVDDQDIAAYAEPDPSRIPWNKHGVDVVVEATGRFTKAESAAKHLQAGARRVLISAPANGEDVMIIMGVNERCYDPASHRIISAGSCTTNGLAPVVKVLHDRFGVKRGFMTTAHSYTNDQQLLDLAHRDLRRARAAALSIIPTTTGAAKNVGAAIPELEGKLTGLALRVPTPDVSIIDFVAELERPTTKEELNDTLRAAADGDMAGIIAYNELPLVSIDYTGNPHSSIVDGLSTFVIEGTFAKVLAWYDNEWGFSNRLLDIILYTHFRETVGDAARDKVREEARRRDPARTKH</sequence>
<dbReference type="PRINTS" id="PR00078">
    <property type="entry name" value="G3PDHDRGNASE"/>
</dbReference>
<dbReference type="EMBL" id="CP000860">
    <property type="protein sequence ID" value="ACA59394.1"/>
    <property type="molecule type" value="Genomic_DNA"/>
</dbReference>
<dbReference type="SUPFAM" id="SSF51735">
    <property type="entry name" value="NAD(P)-binding Rossmann-fold domains"/>
    <property type="match status" value="1"/>
</dbReference>